<proteinExistence type="predicted"/>
<evidence type="ECO:0000313" key="2">
    <source>
        <dbReference type="Proteomes" id="UP001565220"/>
    </source>
</evidence>
<reference evidence="1 2" key="1">
    <citation type="submission" date="2024-08" db="EMBL/GenBank/DDBJ databases">
        <title>Clostridium lapicellarii sp. nov., and Clostridium renhuaiense sp. nov., two species isolated from the mud in a fermentation cellar used for producing sauce-flavour Chinese liquors.</title>
        <authorList>
            <person name="Yang F."/>
            <person name="Wang H."/>
            <person name="Chen L.Q."/>
            <person name="Zhou N."/>
            <person name="Lu J.J."/>
            <person name="Pu X.X."/>
            <person name="Wan B."/>
            <person name="Wang L."/>
            <person name="Liu S.J."/>
        </authorList>
    </citation>
    <scope>NUCLEOTIDE SEQUENCE [LARGE SCALE GENOMIC DNA]</scope>
    <source>
        <strain evidence="1 2">MT-113</strain>
    </source>
</reference>
<evidence type="ECO:0000313" key="1">
    <source>
        <dbReference type="EMBL" id="MEY8763879.1"/>
    </source>
</evidence>
<dbReference type="RefSeq" id="WP_294182737.1">
    <property type="nucleotide sequence ID" value="NZ_JBGFFE010000012.1"/>
</dbReference>
<gene>
    <name evidence="1" type="ORF">AB8S09_09545</name>
</gene>
<sequence length="310" mass="36913">MKYPFSKEEFLSIQDKLYDAIEDILKENIIANIDYKLVEREILYKPERNIINSRKYTANTYAWLQEIEFLKGNIIVELLLCLAYDRIYNKFPKPLSGTLKFVNRERYLKLTVYDLFTFREKLAFLIYEVFNRKIKIYVNNKIKKTKKLRNLKRNEVSFDKINKGLKIIDISNDNIFWINNDEFKLIKNIMEQFNTDEHVKIFKEIRNPFTHRSNPGIDCIPLESFEYKKPDPLTRKMLLQIDEELGIKNAKKLNYVITSAAPLEKQMKFEDIIDDLIAIWKLFIGGLESLLKNVAILKEQISEFGKIENE</sequence>
<evidence type="ECO:0008006" key="3">
    <source>
        <dbReference type="Google" id="ProtNLM"/>
    </source>
</evidence>
<dbReference type="EMBL" id="JBGFFE010000012">
    <property type="protein sequence ID" value="MEY8763879.1"/>
    <property type="molecule type" value="Genomic_DNA"/>
</dbReference>
<comment type="caution">
    <text evidence="1">The sequence shown here is derived from an EMBL/GenBank/DDBJ whole genome shotgun (WGS) entry which is preliminary data.</text>
</comment>
<keyword evidence="2" id="KW-1185">Reference proteome</keyword>
<accession>A0ABV4DXB1</accession>
<organism evidence="1 2">
    <name type="scientific">Clostridium lapidicellarium</name>
    <dbReference type="NCBI Taxonomy" id="3240931"/>
    <lineage>
        <taxon>Bacteria</taxon>
        <taxon>Bacillati</taxon>
        <taxon>Bacillota</taxon>
        <taxon>Clostridia</taxon>
        <taxon>Eubacteriales</taxon>
        <taxon>Clostridiaceae</taxon>
        <taxon>Clostridium</taxon>
    </lineage>
</organism>
<dbReference type="Proteomes" id="UP001565220">
    <property type="component" value="Unassembled WGS sequence"/>
</dbReference>
<protein>
    <recommendedName>
        <fullName evidence="3">Cthe-2314-like HEPN domain-containing protein</fullName>
    </recommendedName>
</protein>
<name>A0ABV4DXB1_9CLOT</name>